<comment type="caution">
    <text evidence="3">The sequence shown here is derived from an EMBL/GenBank/DDBJ whole genome shotgun (WGS) entry which is preliminary data.</text>
</comment>
<gene>
    <name evidence="3" type="ORF">PG999_014511</name>
</gene>
<organism evidence="3 4">
    <name type="scientific">Apiospora kogelbergensis</name>
    <dbReference type="NCBI Taxonomy" id="1337665"/>
    <lineage>
        <taxon>Eukaryota</taxon>
        <taxon>Fungi</taxon>
        <taxon>Dikarya</taxon>
        <taxon>Ascomycota</taxon>
        <taxon>Pezizomycotina</taxon>
        <taxon>Sordariomycetes</taxon>
        <taxon>Xylariomycetidae</taxon>
        <taxon>Amphisphaeriales</taxon>
        <taxon>Apiosporaceae</taxon>
        <taxon>Apiospora</taxon>
    </lineage>
</organism>
<dbReference type="EMBL" id="JAQQWP010000012">
    <property type="protein sequence ID" value="KAK8092924.1"/>
    <property type="molecule type" value="Genomic_DNA"/>
</dbReference>
<name>A0AAW0Q365_9PEZI</name>
<protein>
    <submittedName>
        <fullName evidence="3">HET-domain-containing protein</fullName>
    </submittedName>
</protein>
<evidence type="ECO:0000259" key="2">
    <source>
        <dbReference type="Pfam" id="PF06985"/>
    </source>
</evidence>
<feature type="non-terminal residue" evidence="3">
    <location>
        <position position="1"/>
    </location>
</feature>
<proteinExistence type="predicted"/>
<dbReference type="AlphaFoldDB" id="A0AAW0Q365"/>
<accession>A0AAW0Q365</accession>
<sequence length="494" mass="55059">LRLGGAECRGGKAGKDRSALPQVVKDAISVTKALGFRYLWVDRYCMEQNDRVRKHEQIMNMDSIYENAALTIIAAPGLDLARGLPGVSSTRVRKEVPFQHENFTVSWIPPSPHAEILDSRWSTRGWTYQEATLSRRRLVFTDQQVYFECRSMTRCESLHLQLSPQPEKEKRLAELDTAFRLPHVFSIPLLDDTGFASRPMQAPKNLVPVFGALPDAQASLQKAVTFNAYTQCVERYSQRTLTFDSDSLNAFGGMIKRFETLDQAALRHLWGIPFFDQRDDRSPGQIVDYAGFLLAGLCWHHGTTGDRPTGPPFSASSPSSSPSPAPPRRRNKFPSWSWAGWEGAVTWPRVGTTYEVRAPDPNTTLASIQLSFEDGSTRSIPDVRAQRPGGGPSMDQYPRALLLQTSAVESGDLPARRMWLPSSPGRGEERMVQQIQSGDLKALRLGAIGENGYLLVVKKKGRSYYRVGLMRVSSALVTERCGMYVYNSSPPSDG</sequence>
<keyword evidence="4" id="KW-1185">Reference proteome</keyword>
<feature type="region of interest" description="Disordered" evidence="1">
    <location>
        <begin position="305"/>
        <end position="331"/>
    </location>
</feature>
<dbReference type="Pfam" id="PF06985">
    <property type="entry name" value="HET"/>
    <property type="match status" value="1"/>
</dbReference>
<evidence type="ECO:0000313" key="4">
    <source>
        <dbReference type="Proteomes" id="UP001392437"/>
    </source>
</evidence>
<dbReference type="Proteomes" id="UP001392437">
    <property type="component" value="Unassembled WGS sequence"/>
</dbReference>
<reference evidence="3 4" key="1">
    <citation type="submission" date="2023-01" db="EMBL/GenBank/DDBJ databases">
        <title>Analysis of 21 Apiospora genomes using comparative genomics revels a genus with tremendous synthesis potential of carbohydrate active enzymes and secondary metabolites.</title>
        <authorList>
            <person name="Sorensen T."/>
        </authorList>
    </citation>
    <scope>NUCLEOTIDE SEQUENCE [LARGE SCALE GENOMIC DNA]</scope>
    <source>
        <strain evidence="3 4">CBS 117206</strain>
    </source>
</reference>
<evidence type="ECO:0000313" key="3">
    <source>
        <dbReference type="EMBL" id="KAK8092924.1"/>
    </source>
</evidence>
<dbReference type="InterPro" id="IPR010730">
    <property type="entry name" value="HET"/>
</dbReference>
<dbReference type="PANTHER" id="PTHR33112:SF1">
    <property type="entry name" value="HETEROKARYON INCOMPATIBILITY DOMAIN-CONTAINING PROTEIN"/>
    <property type="match status" value="1"/>
</dbReference>
<evidence type="ECO:0000256" key="1">
    <source>
        <dbReference type="SAM" id="MobiDB-lite"/>
    </source>
</evidence>
<feature type="domain" description="Heterokaryon incompatibility" evidence="2">
    <location>
        <begin position="15"/>
        <end position="130"/>
    </location>
</feature>
<dbReference type="PANTHER" id="PTHR33112">
    <property type="entry name" value="DOMAIN PROTEIN, PUTATIVE-RELATED"/>
    <property type="match status" value="1"/>
</dbReference>